<dbReference type="EMBL" id="MVIJ01000177">
    <property type="protein sequence ID" value="ORB61875.1"/>
    <property type="molecule type" value="Genomic_DNA"/>
</dbReference>
<name>A0A1X0JHC3_MYCSC</name>
<evidence type="ECO:0000256" key="2">
    <source>
        <dbReference type="SAM" id="Phobius"/>
    </source>
</evidence>
<dbReference type="AlphaFoldDB" id="A0A1X0JHC3"/>
<keyword evidence="2" id="KW-0472">Membrane</keyword>
<keyword evidence="2" id="KW-1133">Transmembrane helix</keyword>
<feature type="compositionally biased region" description="Pro residues" evidence="1">
    <location>
        <begin position="52"/>
        <end position="68"/>
    </location>
</feature>
<keyword evidence="4" id="KW-1185">Reference proteome</keyword>
<protein>
    <submittedName>
        <fullName evidence="3">Uncharacterized protein</fullName>
    </submittedName>
</protein>
<feature type="transmembrane region" description="Helical" evidence="2">
    <location>
        <begin position="15"/>
        <end position="42"/>
    </location>
</feature>
<feature type="non-terminal residue" evidence="3">
    <location>
        <position position="83"/>
    </location>
</feature>
<sequence length="83" mass="8036">PPAHRPAEPRRHSTAVVVGAGVAGALIGAFGTIAAIAFAWLISAGPPGPPGPPPMMAFHHGPPPPPMGGPMGGFGFGPPPGPP</sequence>
<evidence type="ECO:0000256" key="1">
    <source>
        <dbReference type="SAM" id="MobiDB-lite"/>
    </source>
</evidence>
<evidence type="ECO:0000313" key="3">
    <source>
        <dbReference type="EMBL" id="ORB61875.1"/>
    </source>
</evidence>
<feature type="non-terminal residue" evidence="3">
    <location>
        <position position="1"/>
    </location>
</feature>
<organism evidence="3 4">
    <name type="scientific">Mycobacterium scrofulaceum</name>
    <dbReference type="NCBI Taxonomy" id="1783"/>
    <lineage>
        <taxon>Bacteria</taxon>
        <taxon>Bacillati</taxon>
        <taxon>Actinomycetota</taxon>
        <taxon>Actinomycetes</taxon>
        <taxon>Mycobacteriales</taxon>
        <taxon>Mycobacteriaceae</taxon>
        <taxon>Mycobacterium</taxon>
    </lineage>
</organism>
<accession>A0A1X0JHC3</accession>
<keyword evidence="2" id="KW-0812">Transmembrane</keyword>
<feature type="region of interest" description="Disordered" evidence="1">
    <location>
        <begin position="52"/>
        <end position="83"/>
    </location>
</feature>
<evidence type="ECO:0000313" key="4">
    <source>
        <dbReference type="Proteomes" id="UP000192601"/>
    </source>
</evidence>
<comment type="caution">
    <text evidence="3">The sequence shown here is derived from an EMBL/GenBank/DDBJ whole genome shotgun (WGS) entry which is preliminary data.</text>
</comment>
<gene>
    <name evidence="3" type="ORF">BST44_29345</name>
</gene>
<dbReference type="Proteomes" id="UP000192601">
    <property type="component" value="Unassembled WGS sequence"/>
</dbReference>
<proteinExistence type="predicted"/>
<reference evidence="3 4" key="1">
    <citation type="submission" date="2017-02" db="EMBL/GenBank/DDBJ databases">
        <title>The new phylogeny of genus Mycobacterium.</title>
        <authorList>
            <person name="Tortoli E."/>
            <person name="Trovato A."/>
            <person name="Cirillo D.M."/>
        </authorList>
    </citation>
    <scope>NUCLEOTIDE SEQUENCE [LARGE SCALE GENOMIC DNA]</scope>
    <source>
        <strain evidence="3 4">DSM 43992</strain>
    </source>
</reference>